<keyword evidence="4" id="KW-1185">Reference proteome</keyword>
<reference evidence="3" key="1">
    <citation type="submission" date="2024-03" db="EMBL/GenBank/DDBJ databases">
        <title>WGS assembly of Saponaria officinalis var. Norfolk2.</title>
        <authorList>
            <person name="Jenkins J."/>
            <person name="Shu S."/>
            <person name="Grimwood J."/>
            <person name="Barry K."/>
            <person name="Goodstein D."/>
            <person name="Schmutz J."/>
            <person name="Leebens-Mack J."/>
            <person name="Osbourn A."/>
        </authorList>
    </citation>
    <scope>NUCLEOTIDE SEQUENCE [LARGE SCALE GENOMIC DNA]</scope>
    <source>
        <strain evidence="3">JIC</strain>
    </source>
</reference>
<evidence type="ECO:0000259" key="2">
    <source>
        <dbReference type="PROSITE" id="PS50222"/>
    </source>
</evidence>
<keyword evidence="1" id="KW-0677">Repeat</keyword>
<accession>A0AAW1HBC5</accession>
<dbReference type="Proteomes" id="UP001443914">
    <property type="component" value="Unassembled WGS sequence"/>
</dbReference>
<dbReference type="InterPro" id="IPR011992">
    <property type="entry name" value="EF-hand-dom_pair"/>
</dbReference>
<dbReference type="GO" id="GO:0005509">
    <property type="term" value="F:calcium ion binding"/>
    <property type="evidence" value="ECO:0007669"/>
    <property type="project" value="InterPro"/>
</dbReference>
<dbReference type="FunFam" id="1.10.238.10:FF:000003">
    <property type="entry name" value="Calmodulin A"/>
    <property type="match status" value="1"/>
</dbReference>
<dbReference type="PROSITE" id="PS50222">
    <property type="entry name" value="EF_HAND_2"/>
    <property type="match status" value="1"/>
</dbReference>
<feature type="domain" description="EF-hand" evidence="2">
    <location>
        <begin position="12"/>
        <end position="47"/>
    </location>
</feature>
<organism evidence="3 4">
    <name type="scientific">Saponaria officinalis</name>
    <name type="common">Common soapwort</name>
    <name type="synonym">Lychnis saponaria</name>
    <dbReference type="NCBI Taxonomy" id="3572"/>
    <lineage>
        <taxon>Eukaryota</taxon>
        <taxon>Viridiplantae</taxon>
        <taxon>Streptophyta</taxon>
        <taxon>Embryophyta</taxon>
        <taxon>Tracheophyta</taxon>
        <taxon>Spermatophyta</taxon>
        <taxon>Magnoliopsida</taxon>
        <taxon>eudicotyledons</taxon>
        <taxon>Gunneridae</taxon>
        <taxon>Pentapetalae</taxon>
        <taxon>Caryophyllales</taxon>
        <taxon>Caryophyllaceae</taxon>
        <taxon>Caryophylleae</taxon>
        <taxon>Saponaria</taxon>
    </lineage>
</organism>
<dbReference type="AlphaFoldDB" id="A0AAW1HBC5"/>
<protein>
    <recommendedName>
        <fullName evidence="2">EF-hand domain-containing protein</fullName>
    </recommendedName>
</protein>
<proteinExistence type="predicted"/>
<dbReference type="SUPFAM" id="SSF47473">
    <property type="entry name" value="EF-hand"/>
    <property type="match status" value="1"/>
</dbReference>
<comment type="caution">
    <text evidence="3">The sequence shown here is derived from an EMBL/GenBank/DDBJ whole genome shotgun (WGS) entry which is preliminary data.</text>
</comment>
<evidence type="ECO:0000313" key="3">
    <source>
        <dbReference type="EMBL" id="KAK9673346.1"/>
    </source>
</evidence>
<evidence type="ECO:0000313" key="4">
    <source>
        <dbReference type="Proteomes" id="UP001443914"/>
    </source>
</evidence>
<dbReference type="Gene3D" id="1.10.238.10">
    <property type="entry name" value="EF-hand"/>
    <property type="match status" value="1"/>
</dbReference>
<gene>
    <name evidence="3" type="ORF">RND81_12G161800</name>
</gene>
<name>A0AAW1HBC5_SAPOF</name>
<sequence>MDLMSNHLKLESFDRQLTDAFKVLDKEGSGFVAVSDHRHILTSIGEKLEHDEFDEWIKLMLDLMAGLCMRILLLVWFPNDFYDFVQALNSIFKE</sequence>
<dbReference type="InterPro" id="IPR002048">
    <property type="entry name" value="EF_hand_dom"/>
</dbReference>
<dbReference type="EMBL" id="JBDFQZ010000012">
    <property type="protein sequence ID" value="KAK9673346.1"/>
    <property type="molecule type" value="Genomic_DNA"/>
</dbReference>
<evidence type="ECO:0000256" key="1">
    <source>
        <dbReference type="ARBA" id="ARBA00022737"/>
    </source>
</evidence>